<dbReference type="InterPro" id="IPR007712">
    <property type="entry name" value="RelE/ParE_toxin"/>
</dbReference>
<dbReference type="Gene3D" id="3.30.2310.20">
    <property type="entry name" value="RelE-like"/>
    <property type="match status" value="1"/>
</dbReference>
<dbReference type="OrthoDB" id="362857at2"/>
<dbReference type="EMBL" id="FOOY01000026">
    <property type="protein sequence ID" value="SFG87371.1"/>
    <property type="molecule type" value="Genomic_DNA"/>
</dbReference>
<dbReference type="AlphaFoldDB" id="A0A1I2VJJ8"/>
<sequence length="107" mass="12767">MGNEQWKIVYTVHAERDLNSIYTYIAISLLNPEIARKQIQRIMNAALKLDEMPFRFSLYDKETWHSKGLRIVPVDNYLVFYLTMEPLKTVAIVRIMYSRRDNEAQLR</sequence>
<dbReference type="RefSeq" id="WP_093674448.1">
    <property type="nucleotide sequence ID" value="NZ_FOOY01000026.1"/>
</dbReference>
<dbReference type="STRING" id="269670.SAMN02982927_03062"/>
<keyword evidence="1" id="KW-1277">Toxin-antitoxin system</keyword>
<protein>
    <submittedName>
        <fullName evidence="2">Toxin ParE1/3/4</fullName>
    </submittedName>
</protein>
<evidence type="ECO:0000313" key="3">
    <source>
        <dbReference type="Proteomes" id="UP000198752"/>
    </source>
</evidence>
<reference evidence="3" key="1">
    <citation type="submission" date="2016-10" db="EMBL/GenBank/DDBJ databases">
        <authorList>
            <person name="Varghese N."/>
            <person name="Submissions S."/>
        </authorList>
    </citation>
    <scope>NUCLEOTIDE SEQUENCE [LARGE SCALE GENOMIC DNA]</scope>
    <source>
        <strain evidence="3">ATCC 700379</strain>
    </source>
</reference>
<accession>A0A1I2VJJ8</accession>
<keyword evidence="3" id="KW-1185">Reference proteome</keyword>
<organism evidence="2 3">
    <name type="scientific">Sporolactobacillus nakayamae</name>
    <dbReference type="NCBI Taxonomy" id="269670"/>
    <lineage>
        <taxon>Bacteria</taxon>
        <taxon>Bacillati</taxon>
        <taxon>Bacillota</taxon>
        <taxon>Bacilli</taxon>
        <taxon>Bacillales</taxon>
        <taxon>Sporolactobacillaceae</taxon>
        <taxon>Sporolactobacillus</taxon>
    </lineage>
</organism>
<dbReference type="InterPro" id="IPR035093">
    <property type="entry name" value="RelE/ParE_toxin_dom_sf"/>
</dbReference>
<evidence type="ECO:0000256" key="1">
    <source>
        <dbReference type="ARBA" id="ARBA00022649"/>
    </source>
</evidence>
<proteinExistence type="predicted"/>
<gene>
    <name evidence="2" type="ORF">SAMN02982927_03062</name>
</gene>
<name>A0A1I2VJJ8_9BACL</name>
<evidence type="ECO:0000313" key="2">
    <source>
        <dbReference type="EMBL" id="SFG87371.1"/>
    </source>
</evidence>
<dbReference type="Proteomes" id="UP000198752">
    <property type="component" value="Unassembled WGS sequence"/>
</dbReference>
<dbReference type="Pfam" id="PF05016">
    <property type="entry name" value="ParE_toxin"/>
    <property type="match status" value="1"/>
</dbReference>